<dbReference type="Gene3D" id="3.40.50.1440">
    <property type="entry name" value="Tubulin/FtsZ, GTPase domain"/>
    <property type="match status" value="1"/>
</dbReference>
<dbReference type="Proteomes" id="UP000602260">
    <property type="component" value="Unassembled WGS sequence"/>
</dbReference>
<dbReference type="InterPro" id="IPR024757">
    <property type="entry name" value="FtsZ_C"/>
</dbReference>
<feature type="domain" description="Tubulin/FtsZ GTPase" evidence="8">
    <location>
        <begin position="14"/>
        <end position="206"/>
    </location>
</feature>
<reference evidence="10" key="1">
    <citation type="submission" date="2020-08" db="EMBL/GenBank/DDBJ databases">
        <title>Genome public.</title>
        <authorList>
            <person name="Liu C."/>
            <person name="Sun Q."/>
        </authorList>
    </citation>
    <scope>NUCLEOTIDE SEQUENCE</scope>
    <source>
        <strain evidence="10">BX5</strain>
    </source>
</reference>
<feature type="binding site" evidence="5">
    <location>
        <begin position="109"/>
        <end position="111"/>
    </location>
    <ligand>
        <name>GTP</name>
        <dbReference type="ChEBI" id="CHEBI:37565"/>
    </ligand>
</feature>
<dbReference type="GO" id="GO:0003924">
    <property type="term" value="F:GTPase activity"/>
    <property type="evidence" value="ECO:0007669"/>
    <property type="project" value="UniProtKB-UniRule"/>
</dbReference>
<name>A0A8J6IYF5_9FIRM</name>
<feature type="domain" description="Tubulin/FtsZ 2-layer sandwich" evidence="9">
    <location>
        <begin position="208"/>
        <end position="325"/>
    </location>
</feature>
<dbReference type="PANTHER" id="PTHR30314">
    <property type="entry name" value="CELL DIVISION PROTEIN FTSZ-RELATED"/>
    <property type="match status" value="1"/>
</dbReference>
<dbReference type="HAMAP" id="MF_00909">
    <property type="entry name" value="FtsZ"/>
    <property type="match status" value="1"/>
</dbReference>
<dbReference type="InterPro" id="IPR000158">
    <property type="entry name" value="Cell_div_FtsZ"/>
</dbReference>
<proteinExistence type="inferred from homology"/>
<keyword evidence="3 5" id="KW-0342">GTP-binding</keyword>
<dbReference type="SUPFAM" id="SSF52490">
    <property type="entry name" value="Tubulin nucleotide-binding domain-like"/>
    <property type="match status" value="1"/>
</dbReference>
<gene>
    <name evidence="5 10" type="primary">ftsZ</name>
    <name evidence="10" type="ORF">H8S55_02795</name>
</gene>
<dbReference type="PRINTS" id="PR00423">
    <property type="entry name" value="CELLDVISFTSZ"/>
</dbReference>
<evidence type="ECO:0000256" key="1">
    <source>
        <dbReference type="ARBA" id="ARBA00009690"/>
    </source>
</evidence>
<comment type="subcellular location">
    <subcellularLocation>
        <location evidence="5">Cytoplasm</location>
    </subcellularLocation>
    <text evidence="5">Assembles at midcell at the inner surface of the cytoplasmic membrane.</text>
</comment>
<dbReference type="SMART" id="SM00865">
    <property type="entry name" value="Tubulin_C"/>
    <property type="match status" value="1"/>
</dbReference>
<dbReference type="GO" id="GO:0000917">
    <property type="term" value="P:division septum assembly"/>
    <property type="evidence" value="ECO:0007669"/>
    <property type="project" value="UniProtKB-KW"/>
</dbReference>
<comment type="function">
    <text evidence="5 7">Essential cell division protein that forms a contractile ring structure (Z ring) at the future cell division site. The regulation of the ring assembly controls the timing and the location of cell division. One of the functions of the FtsZ ring is to recruit other cell division proteins to the septum to produce a new cell wall between the dividing cells. Binds GTP and shows GTPase activity.</text>
</comment>
<feature type="binding site" evidence="5">
    <location>
        <position position="144"/>
    </location>
    <ligand>
        <name>GTP</name>
        <dbReference type="ChEBI" id="CHEBI:37565"/>
    </ligand>
</feature>
<evidence type="ECO:0000259" key="9">
    <source>
        <dbReference type="SMART" id="SM00865"/>
    </source>
</evidence>
<feature type="binding site" evidence="5">
    <location>
        <position position="188"/>
    </location>
    <ligand>
        <name>GTP</name>
        <dbReference type="ChEBI" id="CHEBI:37565"/>
    </ligand>
</feature>
<dbReference type="PROSITE" id="PS01135">
    <property type="entry name" value="FTSZ_2"/>
    <property type="match status" value="1"/>
</dbReference>
<evidence type="ECO:0000256" key="7">
    <source>
        <dbReference type="RuleBase" id="RU000631"/>
    </source>
</evidence>
<dbReference type="RefSeq" id="WP_186877745.1">
    <property type="nucleotide sequence ID" value="NZ_JACOPN010000002.1"/>
</dbReference>
<dbReference type="GO" id="GO:0051258">
    <property type="term" value="P:protein polymerization"/>
    <property type="evidence" value="ECO:0007669"/>
    <property type="project" value="UniProtKB-UniRule"/>
</dbReference>
<organism evidence="10 11">
    <name type="scientific">Flintibacter faecis</name>
    <dbReference type="NCBI Taxonomy" id="2763047"/>
    <lineage>
        <taxon>Bacteria</taxon>
        <taxon>Bacillati</taxon>
        <taxon>Bacillota</taxon>
        <taxon>Clostridia</taxon>
        <taxon>Eubacteriales</taxon>
        <taxon>Flintibacter</taxon>
    </lineage>
</organism>
<dbReference type="Pfam" id="PF12327">
    <property type="entry name" value="FtsZ_C"/>
    <property type="match status" value="1"/>
</dbReference>
<keyword evidence="5 7" id="KW-0132">Cell division</keyword>
<dbReference type="InterPro" id="IPR037103">
    <property type="entry name" value="Tubulin/FtsZ-like_C"/>
</dbReference>
<keyword evidence="5" id="KW-0963">Cytoplasm</keyword>
<dbReference type="SUPFAM" id="SSF55307">
    <property type="entry name" value="Tubulin C-terminal domain-like"/>
    <property type="match status" value="1"/>
</dbReference>
<evidence type="ECO:0000256" key="2">
    <source>
        <dbReference type="ARBA" id="ARBA00022741"/>
    </source>
</evidence>
<dbReference type="GO" id="GO:0032153">
    <property type="term" value="C:cell division site"/>
    <property type="evidence" value="ECO:0007669"/>
    <property type="project" value="UniProtKB-UniRule"/>
</dbReference>
<evidence type="ECO:0000256" key="3">
    <source>
        <dbReference type="ARBA" id="ARBA00023134"/>
    </source>
</evidence>
<comment type="similarity">
    <text evidence="1 5 7">Belongs to the FtsZ family.</text>
</comment>
<keyword evidence="4 5" id="KW-0717">Septation</keyword>
<dbReference type="SMART" id="SM00864">
    <property type="entry name" value="Tubulin"/>
    <property type="match status" value="1"/>
</dbReference>
<dbReference type="InterPro" id="IPR020805">
    <property type="entry name" value="Cell_div_FtsZ_CS"/>
</dbReference>
<keyword evidence="11" id="KW-1185">Reference proteome</keyword>
<evidence type="ECO:0000259" key="8">
    <source>
        <dbReference type="SMART" id="SM00864"/>
    </source>
</evidence>
<dbReference type="InterPro" id="IPR036525">
    <property type="entry name" value="Tubulin/FtsZ_GTPase_sf"/>
</dbReference>
<dbReference type="InterPro" id="IPR008280">
    <property type="entry name" value="Tub_FtsZ_C"/>
</dbReference>
<dbReference type="InterPro" id="IPR003008">
    <property type="entry name" value="Tubulin_FtsZ_GTPase"/>
</dbReference>
<dbReference type="CDD" id="cd02201">
    <property type="entry name" value="FtsZ_type1"/>
    <property type="match status" value="1"/>
</dbReference>
<evidence type="ECO:0000256" key="4">
    <source>
        <dbReference type="ARBA" id="ARBA00023210"/>
    </source>
</evidence>
<dbReference type="GO" id="GO:0043093">
    <property type="term" value="P:FtsZ-dependent cytokinesis"/>
    <property type="evidence" value="ECO:0007669"/>
    <property type="project" value="UniProtKB-UniRule"/>
</dbReference>
<dbReference type="GO" id="GO:0005737">
    <property type="term" value="C:cytoplasm"/>
    <property type="evidence" value="ECO:0007669"/>
    <property type="project" value="UniProtKB-SubCell"/>
</dbReference>
<keyword evidence="5 7" id="KW-0131">Cell cycle</keyword>
<dbReference type="Gene3D" id="3.30.1330.20">
    <property type="entry name" value="Tubulin/FtsZ, C-terminal domain"/>
    <property type="match status" value="1"/>
</dbReference>
<sequence>MAFGLDMGPDNVVNIKVIGVGGGGNNVVNRMVKTGTKGVDFIAVNTDKQALGASSATFKIQIGEKLTNGKGAGSDPEVGRKSAEENRTQISKALEDADMVFITAGMGGGTGTGAAPIVADIAKELGILTVGVVTKPFRFEGMRRMKQAEGGIAELRNKVDSLVIIPNERLKLATDQKITMVNAFEIADDVLQQAVQSISDLIKNTGFINLDFADVSAVMKDAGRAHMGVGRAAGKNKAEEAARMAISSPLLETSINGARGVLINVTGSMDIGLEEVETAANLVQEAAHPDCNIIFGAAFDETLEDEIRVTVIATGFDEKPAAPAAAPAAAAPQAAPSPAPAAADHFFSAAAAAPVQQPAAPVPPAPPADPVIAEMDDKAAVSNGDWELLERIFSRKK</sequence>
<dbReference type="GO" id="GO:0005525">
    <property type="term" value="F:GTP binding"/>
    <property type="evidence" value="ECO:0007669"/>
    <property type="project" value="UniProtKB-UniRule"/>
</dbReference>
<dbReference type="InterPro" id="IPR018316">
    <property type="entry name" value="Tubulin/FtsZ_2-layer-sand-dom"/>
</dbReference>
<dbReference type="Pfam" id="PF00091">
    <property type="entry name" value="Tubulin"/>
    <property type="match status" value="1"/>
</dbReference>
<evidence type="ECO:0000256" key="6">
    <source>
        <dbReference type="NCBIfam" id="TIGR00065"/>
    </source>
</evidence>
<dbReference type="PANTHER" id="PTHR30314:SF3">
    <property type="entry name" value="MITOCHONDRIAL DIVISION PROTEIN FSZA"/>
    <property type="match status" value="1"/>
</dbReference>
<keyword evidence="2 5" id="KW-0547">Nucleotide-binding</keyword>
<dbReference type="FunFam" id="3.40.50.1440:FF:000001">
    <property type="entry name" value="Cell division protein FtsZ"/>
    <property type="match status" value="1"/>
</dbReference>
<feature type="binding site" evidence="5">
    <location>
        <begin position="22"/>
        <end position="26"/>
    </location>
    <ligand>
        <name>GTP</name>
        <dbReference type="ChEBI" id="CHEBI:37565"/>
    </ligand>
</feature>
<dbReference type="InterPro" id="IPR045061">
    <property type="entry name" value="FtsZ/CetZ"/>
</dbReference>
<evidence type="ECO:0000256" key="5">
    <source>
        <dbReference type="HAMAP-Rule" id="MF_00909"/>
    </source>
</evidence>
<feature type="binding site" evidence="5">
    <location>
        <position position="140"/>
    </location>
    <ligand>
        <name>GTP</name>
        <dbReference type="ChEBI" id="CHEBI:37565"/>
    </ligand>
</feature>
<dbReference type="PROSITE" id="PS01134">
    <property type="entry name" value="FTSZ_1"/>
    <property type="match status" value="1"/>
</dbReference>
<comment type="caution">
    <text evidence="10">The sequence shown here is derived from an EMBL/GenBank/DDBJ whole genome shotgun (WGS) entry which is preliminary data.</text>
</comment>
<evidence type="ECO:0000313" key="10">
    <source>
        <dbReference type="EMBL" id="MBC5716258.1"/>
    </source>
</evidence>
<comment type="subunit">
    <text evidence="5">Homodimer. Polymerizes to form a dynamic ring structure in a strictly GTP-dependent manner. Interacts directly with several other division proteins.</text>
</comment>
<evidence type="ECO:0000313" key="11">
    <source>
        <dbReference type="Proteomes" id="UP000602260"/>
    </source>
</evidence>
<dbReference type="NCBIfam" id="TIGR00065">
    <property type="entry name" value="ftsZ"/>
    <property type="match status" value="1"/>
</dbReference>
<accession>A0A8J6IYF5</accession>
<dbReference type="AlphaFoldDB" id="A0A8J6IYF5"/>
<protein>
    <recommendedName>
        <fullName evidence="5 6">Cell division protein FtsZ</fullName>
    </recommendedName>
</protein>
<dbReference type="EMBL" id="JACOPN010000002">
    <property type="protein sequence ID" value="MBC5716258.1"/>
    <property type="molecule type" value="Genomic_DNA"/>
</dbReference>